<organism evidence="2 3">
    <name type="scientific">Brevibacillus choshinensis</name>
    <dbReference type="NCBI Taxonomy" id="54911"/>
    <lineage>
        <taxon>Bacteria</taxon>
        <taxon>Bacillati</taxon>
        <taxon>Bacillota</taxon>
        <taxon>Bacilli</taxon>
        <taxon>Bacillales</taxon>
        <taxon>Paenibacillaceae</taxon>
        <taxon>Brevibacillus</taxon>
    </lineage>
</organism>
<dbReference type="Proteomes" id="UP000596248">
    <property type="component" value="Chromosome"/>
</dbReference>
<evidence type="ECO:0000256" key="1">
    <source>
        <dbReference type="SAM" id="MobiDB-lite"/>
    </source>
</evidence>
<evidence type="ECO:0000313" key="3">
    <source>
        <dbReference type="Proteomes" id="UP000596248"/>
    </source>
</evidence>
<gene>
    <name evidence="2" type="ORF">JNE38_15530</name>
</gene>
<keyword evidence="3" id="KW-1185">Reference proteome</keyword>
<reference evidence="2 3" key="1">
    <citation type="submission" date="2021-01" db="EMBL/GenBank/DDBJ databases">
        <title>Identification of strong promoters based on the transcriptome of Brevibacillus choshinensis.</title>
        <authorList>
            <person name="Yao D."/>
            <person name="Zhang K."/>
            <person name="Wu J."/>
        </authorList>
    </citation>
    <scope>NUCLEOTIDE SEQUENCE [LARGE SCALE GENOMIC DNA]</scope>
    <source>
        <strain evidence="2 3">HPD31-SP3</strain>
    </source>
</reference>
<protein>
    <submittedName>
        <fullName evidence="2">Uncharacterized protein</fullName>
    </submittedName>
</protein>
<sequence>MPQQNDVNAEMQQVSAYPTKQEMHQKDVALMEEQDCGCTSKQCTDTQSKQE</sequence>
<feature type="compositionally biased region" description="Polar residues" evidence="1">
    <location>
        <begin position="1"/>
        <end position="18"/>
    </location>
</feature>
<accession>A0ABX7FX65</accession>
<dbReference type="EMBL" id="CP069127">
    <property type="protein sequence ID" value="QRG70390.1"/>
    <property type="molecule type" value="Genomic_DNA"/>
</dbReference>
<feature type="region of interest" description="Disordered" evidence="1">
    <location>
        <begin position="1"/>
        <end position="24"/>
    </location>
</feature>
<name>A0ABX7FX65_BRECH</name>
<dbReference type="RefSeq" id="WP_203357362.1">
    <property type="nucleotide sequence ID" value="NZ_CP069127.1"/>
</dbReference>
<evidence type="ECO:0000313" key="2">
    <source>
        <dbReference type="EMBL" id="QRG70390.1"/>
    </source>
</evidence>
<proteinExistence type="predicted"/>